<dbReference type="Pfam" id="PF00067">
    <property type="entry name" value="p450"/>
    <property type="match status" value="1"/>
</dbReference>
<dbReference type="EMBL" id="JANVFO010000043">
    <property type="protein sequence ID" value="KAJ3726542.1"/>
    <property type="molecule type" value="Genomic_DNA"/>
</dbReference>
<organism evidence="7 8">
    <name type="scientific">Lentinula guzmanii</name>
    <dbReference type="NCBI Taxonomy" id="2804957"/>
    <lineage>
        <taxon>Eukaryota</taxon>
        <taxon>Fungi</taxon>
        <taxon>Dikarya</taxon>
        <taxon>Basidiomycota</taxon>
        <taxon>Agaricomycotina</taxon>
        <taxon>Agaricomycetes</taxon>
        <taxon>Agaricomycetidae</taxon>
        <taxon>Agaricales</taxon>
        <taxon>Marasmiineae</taxon>
        <taxon>Omphalotaceae</taxon>
        <taxon>Lentinula</taxon>
    </lineage>
</organism>
<dbReference type="InterPro" id="IPR036396">
    <property type="entry name" value="Cyt_P450_sf"/>
</dbReference>
<dbReference type="SUPFAM" id="SSF48264">
    <property type="entry name" value="Cytochrome P450"/>
    <property type="match status" value="1"/>
</dbReference>
<dbReference type="Proteomes" id="UP001176059">
    <property type="component" value="Unassembled WGS sequence"/>
</dbReference>
<keyword evidence="8" id="KW-1185">Reference proteome</keyword>
<gene>
    <name evidence="7" type="ORF">DFJ43DRAFT_561774</name>
</gene>
<evidence type="ECO:0000256" key="4">
    <source>
        <dbReference type="ARBA" id="ARBA00023002"/>
    </source>
</evidence>
<sequence length="110" mass="12676">MRMLNVVFVACILHQTFIHALYYLASQPQYISILREEVEQQFDPDDRTTWTREALGRCVKLDSFLKETLRLKASGNMDARLAVSDFTFSDGSHIPSGYYVATRGYCCARR</sequence>
<dbReference type="GO" id="GO:0004497">
    <property type="term" value="F:monooxygenase activity"/>
    <property type="evidence" value="ECO:0007669"/>
    <property type="project" value="InterPro"/>
</dbReference>
<keyword evidence="5" id="KW-0408">Iron</keyword>
<keyword evidence="3" id="KW-0479">Metal-binding</keyword>
<evidence type="ECO:0000256" key="6">
    <source>
        <dbReference type="SAM" id="SignalP"/>
    </source>
</evidence>
<dbReference type="GO" id="GO:0005506">
    <property type="term" value="F:iron ion binding"/>
    <property type="evidence" value="ECO:0007669"/>
    <property type="project" value="InterPro"/>
</dbReference>
<evidence type="ECO:0000256" key="5">
    <source>
        <dbReference type="ARBA" id="ARBA00023004"/>
    </source>
</evidence>
<proteinExistence type="inferred from homology"/>
<evidence type="ECO:0000313" key="7">
    <source>
        <dbReference type="EMBL" id="KAJ3726542.1"/>
    </source>
</evidence>
<dbReference type="GO" id="GO:0020037">
    <property type="term" value="F:heme binding"/>
    <property type="evidence" value="ECO:0007669"/>
    <property type="project" value="InterPro"/>
</dbReference>
<reference evidence="7" key="2">
    <citation type="journal article" date="2023" name="Proc. Natl. Acad. Sci. U.S.A.">
        <title>A global phylogenomic analysis of the shiitake genus Lentinula.</title>
        <authorList>
            <person name="Sierra-Patev S."/>
            <person name="Min B."/>
            <person name="Naranjo-Ortiz M."/>
            <person name="Looney B."/>
            <person name="Konkel Z."/>
            <person name="Slot J.C."/>
            <person name="Sakamoto Y."/>
            <person name="Steenwyk J.L."/>
            <person name="Rokas A."/>
            <person name="Carro J."/>
            <person name="Camarero S."/>
            <person name="Ferreira P."/>
            <person name="Molpeceres G."/>
            <person name="Ruiz-Duenas F.J."/>
            <person name="Serrano A."/>
            <person name="Henrissat B."/>
            <person name="Drula E."/>
            <person name="Hughes K.W."/>
            <person name="Mata J.L."/>
            <person name="Ishikawa N.K."/>
            <person name="Vargas-Isla R."/>
            <person name="Ushijima S."/>
            <person name="Smith C.A."/>
            <person name="Donoghue J."/>
            <person name="Ahrendt S."/>
            <person name="Andreopoulos W."/>
            <person name="He G."/>
            <person name="LaButti K."/>
            <person name="Lipzen A."/>
            <person name="Ng V."/>
            <person name="Riley R."/>
            <person name="Sandor L."/>
            <person name="Barry K."/>
            <person name="Martinez A.T."/>
            <person name="Xiao Y."/>
            <person name="Gibbons J.G."/>
            <person name="Terashima K."/>
            <person name="Grigoriev I.V."/>
            <person name="Hibbett D."/>
        </authorList>
    </citation>
    <scope>NUCLEOTIDE SEQUENCE</scope>
    <source>
        <strain evidence="7">ET3784</strain>
    </source>
</reference>
<comment type="cofactor">
    <cofactor evidence="1">
        <name>heme</name>
        <dbReference type="ChEBI" id="CHEBI:30413"/>
    </cofactor>
</comment>
<dbReference type="AlphaFoldDB" id="A0AA38MSG1"/>
<accession>A0AA38MSG1</accession>
<dbReference type="PANTHER" id="PTHR46206">
    <property type="entry name" value="CYTOCHROME P450"/>
    <property type="match status" value="1"/>
</dbReference>
<evidence type="ECO:0000256" key="3">
    <source>
        <dbReference type="ARBA" id="ARBA00022723"/>
    </source>
</evidence>
<feature type="chain" id="PRO_5041390824" evidence="6">
    <location>
        <begin position="21"/>
        <end position="110"/>
    </location>
</feature>
<comment type="caution">
    <text evidence="7">The sequence shown here is derived from an EMBL/GenBank/DDBJ whole genome shotgun (WGS) entry which is preliminary data.</text>
</comment>
<evidence type="ECO:0000256" key="2">
    <source>
        <dbReference type="ARBA" id="ARBA00010617"/>
    </source>
</evidence>
<dbReference type="InterPro" id="IPR001128">
    <property type="entry name" value="Cyt_P450"/>
</dbReference>
<keyword evidence="6" id="KW-0732">Signal</keyword>
<dbReference type="Gene3D" id="1.10.630.10">
    <property type="entry name" value="Cytochrome P450"/>
    <property type="match status" value="1"/>
</dbReference>
<dbReference type="GO" id="GO:0016705">
    <property type="term" value="F:oxidoreductase activity, acting on paired donors, with incorporation or reduction of molecular oxygen"/>
    <property type="evidence" value="ECO:0007669"/>
    <property type="project" value="InterPro"/>
</dbReference>
<protein>
    <submittedName>
        <fullName evidence="7">Cytochrome P450</fullName>
    </submittedName>
</protein>
<comment type="similarity">
    <text evidence="2">Belongs to the cytochrome P450 family.</text>
</comment>
<evidence type="ECO:0000256" key="1">
    <source>
        <dbReference type="ARBA" id="ARBA00001971"/>
    </source>
</evidence>
<evidence type="ECO:0000313" key="8">
    <source>
        <dbReference type="Proteomes" id="UP001176059"/>
    </source>
</evidence>
<keyword evidence="4" id="KW-0560">Oxidoreductase</keyword>
<feature type="signal peptide" evidence="6">
    <location>
        <begin position="1"/>
        <end position="20"/>
    </location>
</feature>
<reference evidence="7" key="1">
    <citation type="submission" date="2022-08" db="EMBL/GenBank/DDBJ databases">
        <authorList>
            <consortium name="DOE Joint Genome Institute"/>
            <person name="Min B."/>
            <person name="Sierra-Patev S."/>
            <person name="Naranjo-Ortiz M."/>
            <person name="Looney B."/>
            <person name="Konkel Z."/>
            <person name="Slot J.C."/>
            <person name="Sakamoto Y."/>
            <person name="Steenwyk J.L."/>
            <person name="Rokas A."/>
            <person name="Carro J."/>
            <person name="Camarero S."/>
            <person name="Ferreira P."/>
            <person name="Molpeceres G."/>
            <person name="Ruiz-duenas F.J."/>
            <person name="Serrano A."/>
            <person name="Henrissat B."/>
            <person name="Drula E."/>
            <person name="Hughes K.W."/>
            <person name="Mata J.L."/>
            <person name="Ishikawa N.K."/>
            <person name="Vargas-Isla R."/>
            <person name="Ushijima S."/>
            <person name="Smith C.A."/>
            <person name="Ahrendt S."/>
            <person name="Andreopoulos W."/>
            <person name="He G."/>
            <person name="LaButti K."/>
            <person name="Lipzen A."/>
            <person name="Ng V."/>
            <person name="Riley R."/>
            <person name="Sandor L."/>
            <person name="Barry K."/>
            <person name="Martinez A.T."/>
            <person name="Xiao Y."/>
            <person name="Gibbons J.G."/>
            <person name="Terashima K."/>
            <person name="Hibbett D.S."/>
            <person name="Grigoriev I.V."/>
        </authorList>
    </citation>
    <scope>NUCLEOTIDE SEQUENCE</scope>
    <source>
        <strain evidence="7">ET3784</strain>
    </source>
</reference>
<name>A0AA38MSG1_9AGAR</name>